<accession>A0A5B8J618</accession>
<evidence type="ECO:0000259" key="2">
    <source>
        <dbReference type="Pfam" id="PF11716"/>
    </source>
</evidence>
<keyword evidence="4" id="KW-1185">Reference proteome</keyword>
<gene>
    <name evidence="3" type="ORF">FQU76_01985</name>
</gene>
<keyword evidence="3" id="KW-0413">Isomerase</keyword>
<dbReference type="InterPro" id="IPR034660">
    <property type="entry name" value="DinB/YfiT-like"/>
</dbReference>
<dbReference type="GO" id="GO:0005886">
    <property type="term" value="C:plasma membrane"/>
    <property type="evidence" value="ECO:0007669"/>
    <property type="project" value="TreeGrafter"/>
</dbReference>
<dbReference type="InterPro" id="IPR017517">
    <property type="entry name" value="Maleyloyr_isom"/>
</dbReference>
<dbReference type="Pfam" id="PF11716">
    <property type="entry name" value="MDMPI_N"/>
    <property type="match status" value="1"/>
</dbReference>
<dbReference type="AlphaFoldDB" id="A0A5B8J618"/>
<dbReference type="EMBL" id="CP042266">
    <property type="protein sequence ID" value="QDY75481.1"/>
    <property type="molecule type" value="Genomic_DNA"/>
</dbReference>
<dbReference type="GO" id="GO:0016853">
    <property type="term" value="F:isomerase activity"/>
    <property type="evidence" value="ECO:0007669"/>
    <property type="project" value="UniProtKB-KW"/>
</dbReference>
<dbReference type="GO" id="GO:0046872">
    <property type="term" value="F:metal ion binding"/>
    <property type="evidence" value="ECO:0007669"/>
    <property type="project" value="InterPro"/>
</dbReference>
<evidence type="ECO:0000259" key="1">
    <source>
        <dbReference type="Pfam" id="PF07398"/>
    </source>
</evidence>
<dbReference type="Proteomes" id="UP000320580">
    <property type="component" value="Chromosome"/>
</dbReference>
<organism evidence="3 4">
    <name type="scientific">Streptomyces qinzhouensis</name>
    <dbReference type="NCBI Taxonomy" id="2599401"/>
    <lineage>
        <taxon>Bacteria</taxon>
        <taxon>Bacillati</taxon>
        <taxon>Actinomycetota</taxon>
        <taxon>Actinomycetes</taxon>
        <taxon>Kitasatosporales</taxon>
        <taxon>Streptomycetaceae</taxon>
        <taxon>Streptomyces</taxon>
    </lineage>
</organism>
<proteinExistence type="predicted"/>
<feature type="domain" description="Mycothiol-dependent maleylpyruvate isomerase metal-binding" evidence="2">
    <location>
        <begin position="16"/>
        <end position="129"/>
    </location>
</feature>
<keyword evidence="3" id="KW-0670">Pyruvate</keyword>
<dbReference type="PANTHER" id="PTHR40758:SF1">
    <property type="entry name" value="CONSERVED PROTEIN"/>
    <property type="match status" value="1"/>
</dbReference>
<feature type="domain" description="MDMPI C-terminal" evidence="1">
    <location>
        <begin position="149"/>
        <end position="241"/>
    </location>
</feature>
<dbReference type="InterPro" id="IPR024344">
    <property type="entry name" value="MDMPI_metal-binding"/>
</dbReference>
<protein>
    <submittedName>
        <fullName evidence="3">Maleylpyruvate isomerase family mycothiol-dependent enzyme</fullName>
    </submittedName>
</protein>
<dbReference type="SUPFAM" id="SSF109854">
    <property type="entry name" value="DinB/YfiT-like putative metalloenzymes"/>
    <property type="match status" value="1"/>
</dbReference>
<reference evidence="3 4" key="1">
    <citation type="submission" date="2019-07" db="EMBL/GenBank/DDBJ databases">
        <authorList>
            <person name="Zhu P."/>
        </authorList>
    </citation>
    <scope>NUCLEOTIDE SEQUENCE [LARGE SCALE GENOMIC DNA]</scope>
    <source>
        <strain evidence="3 4">SSL-25</strain>
    </source>
</reference>
<evidence type="ECO:0000313" key="3">
    <source>
        <dbReference type="EMBL" id="QDY75481.1"/>
    </source>
</evidence>
<dbReference type="Pfam" id="PF07398">
    <property type="entry name" value="MDMPI_C"/>
    <property type="match status" value="1"/>
</dbReference>
<dbReference type="InterPro" id="IPR010872">
    <property type="entry name" value="MDMPI_C-term_domain"/>
</dbReference>
<dbReference type="NCBIfam" id="TIGR03083">
    <property type="entry name" value="maleylpyruvate isomerase family mycothiol-dependent enzyme"/>
    <property type="match status" value="1"/>
</dbReference>
<dbReference type="PANTHER" id="PTHR40758">
    <property type="entry name" value="CONSERVED PROTEIN"/>
    <property type="match status" value="1"/>
</dbReference>
<dbReference type="RefSeq" id="WP_146478793.1">
    <property type="nucleotide sequence ID" value="NZ_CP042266.1"/>
</dbReference>
<dbReference type="OrthoDB" id="3671213at2"/>
<name>A0A5B8J618_9ACTN</name>
<dbReference type="KEGG" id="sqz:FQU76_01985"/>
<evidence type="ECO:0000313" key="4">
    <source>
        <dbReference type="Proteomes" id="UP000320580"/>
    </source>
</evidence>
<sequence>METQEFIGVLDREGGLLADAAEAAGPDAAVPTCPDWQVRDLVRHTGTVHRWVTSMVAGGHTEPRSPDPLPDLDGDPLTAWFREGHRKLVEVLDAAPADLRCWSFMPAPSPLAFWARRQAHETAVHRVDAESALGGAPVTPGVLAPLAPDFAADGIAELLTGFHAGDRSRVRSDPPRTLRVRTVDTGQVWTVRISTDPPVTDASATGPADCELSGTADQLYLALWNRLPLSGVSLRGDASSAALWRELSAV</sequence>